<dbReference type="EMBL" id="VEPZ02000247">
    <property type="protein sequence ID" value="KAE8728844.1"/>
    <property type="molecule type" value="Genomic_DNA"/>
</dbReference>
<proteinExistence type="predicted"/>
<keyword evidence="3" id="KW-1185">Reference proteome</keyword>
<accession>A0A6A3CK14</accession>
<evidence type="ECO:0000313" key="2">
    <source>
        <dbReference type="EMBL" id="KAE8728844.1"/>
    </source>
</evidence>
<evidence type="ECO:0000313" key="3">
    <source>
        <dbReference type="Proteomes" id="UP000436088"/>
    </source>
</evidence>
<protein>
    <submittedName>
        <fullName evidence="2">Uncharacterized protein</fullName>
    </submittedName>
</protein>
<dbReference type="OrthoDB" id="1729514at2759"/>
<comment type="caution">
    <text evidence="2">The sequence shown here is derived from an EMBL/GenBank/DDBJ whole genome shotgun (WGS) entry which is preliminary data.</text>
</comment>
<feature type="region of interest" description="Disordered" evidence="1">
    <location>
        <begin position="1"/>
        <end position="65"/>
    </location>
</feature>
<reference evidence="2" key="1">
    <citation type="submission" date="2019-09" db="EMBL/GenBank/DDBJ databases">
        <title>Draft genome information of white flower Hibiscus syriacus.</title>
        <authorList>
            <person name="Kim Y.-M."/>
        </authorList>
    </citation>
    <scope>NUCLEOTIDE SEQUENCE [LARGE SCALE GENOMIC DNA]</scope>
    <source>
        <strain evidence="2">YM2019G1</strain>
    </source>
</reference>
<name>A0A6A3CK14_HIBSY</name>
<dbReference type="Proteomes" id="UP000436088">
    <property type="component" value="Unassembled WGS sequence"/>
</dbReference>
<dbReference type="AlphaFoldDB" id="A0A6A3CK14"/>
<organism evidence="2 3">
    <name type="scientific">Hibiscus syriacus</name>
    <name type="common">Rose of Sharon</name>
    <dbReference type="NCBI Taxonomy" id="106335"/>
    <lineage>
        <taxon>Eukaryota</taxon>
        <taxon>Viridiplantae</taxon>
        <taxon>Streptophyta</taxon>
        <taxon>Embryophyta</taxon>
        <taxon>Tracheophyta</taxon>
        <taxon>Spermatophyta</taxon>
        <taxon>Magnoliopsida</taxon>
        <taxon>eudicotyledons</taxon>
        <taxon>Gunneridae</taxon>
        <taxon>Pentapetalae</taxon>
        <taxon>rosids</taxon>
        <taxon>malvids</taxon>
        <taxon>Malvales</taxon>
        <taxon>Malvaceae</taxon>
        <taxon>Malvoideae</taxon>
        <taxon>Hibiscus</taxon>
    </lineage>
</organism>
<evidence type="ECO:0000256" key="1">
    <source>
        <dbReference type="SAM" id="MobiDB-lite"/>
    </source>
</evidence>
<sequence length="156" mass="17176">MADPNAPGQPKDDNSLKYPCDAGVSSDAHPSDTPNLDEEDSNDPLPGSDSDDCNSECDSTPLTDLPTNLRVFSDSILRMELARMEMVKAMEASRCEAEKRRVESEAELSRMMLWTQSRIASFVAGDGDNRKRKRGGDDESRQGASLMSLLQCNLIF</sequence>
<gene>
    <name evidence="2" type="ORF">F3Y22_tig00004072pilonHSYRG00319</name>
</gene>